<feature type="transmembrane region" description="Helical" evidence="1">
    <location>
        <begin position="130"/>
        <end position="151"/>
    </location>
</feature>
<comment type="caution">
    <text evidence="2">The sequence shown here is derived from an EMBL/GenBank/DDBJ whole genome shotgun (WGS) entry which is preliminary data.</text>
</comment>
<name>A0A8J3KN47_9ACTN</name>
<dbReference type="AlphaFoldDB" id="A0A8J3KN47"/>
<evidence type="ECO:0000313" key="3">
    <source>
        <dbReference type="Proteomes" id="UP000630887"/>
    </source>
</evidence>
<proteinExistence type="predicted"/>
<feature type="transmembrane region" description="Helical" evidence="1">
    <location>
        <begin position="96"/>
        <end position="118"/>
    </location>
</feature>
<keyword evidence="1" id="KW-1133">Transmembrane helix</keyword>
<keyword evidence="1" id="KW-0812">Transmembrane</keyword>
<accession>A0A8J3KN47</accession>
<sequence>MLVDTPDSATRSRPWAWAWSGPAVGAAAAGPPDPALPKIATIPAVTKPPPPWDGGAYRGWMSLLTIACALAAAIWLTSLADSVELLGSARQRWKGYGYGLMVLCVAAVVLGAVLHAGWARKAGRSLAQGWRNTALVLVHLAVVGLVAWFVGPGIKGGFSAPGGNWYFIWLTTIVLSVAWAGSRGSFFRPAAPAADAAPNPSVASAATPRLFSRNAVLHVGLSWAVTSLPLIGAAAIAAASSR</sequence>
<dbReference type="EMBL" id="BONI01000016">
    <property type="protein sequence ID" value="GIG05588.1"/>
    <property type="molecule type" value="Genomic_DNA"/>
</dbReference>
<reference evidence="2 3" key="1">
    <citation type="submission" date="2021-01" db="EMBL/GenBank/DDBJ databases">
        <title>Whole genome shotgun sequence of Catellatospora coxensis NBRC 107359.</title>
        <authorList>
            <person name="Komaki H."/>
            <person name="Tamura T."/>
        </authorList>
    </citation>
    <scope>NUCLEOTIDE SEQUENCE [LARGE SCALE GENOMIC DNA]</scope>
    <source>
        <strain evidence="2 3">NBRC 107359</strain>
    </source>
</reference>
<keyword evidence="3" id="KW-1185">Reference proteome</keyword>
<gene>
    <name evidence="2" type="ORF">Cco03nite_22880</name>
</gene>
<feature type="transmembrane region" description="Helical" evidence="1">
    <location>
        <begin position="163"/>
        <end position="181"/>
    </location>
</feature>
<organism evidence="2 3">
    <name type="scientific">Catellatospora coxensis</name>
    <dbReference type="NCBI Taxonomy" id="310354"/>
    <lineage>
        <taxon>Bacteria</taxon>
        <taxon>Bacillati</taxon>
        <taxon>Actinomycetota</taxon>
        <taxon>Actinomycetes</taxon>
        <taxon>Micromonosporales</taxon>
        <taxon>Micromonosporaceae</taxon>
        <taxon>Catellatospora</taxon>
    </lineage>
</organism>
<protein>
    <submittedName>
        <fullName evidence="2">Uncharacterized protein</fullName>
    </submittedName>
</protein>
<evidence type="ECO:0000256" key="1">
    <source>
        <dbReference type="SAM" id="Phobius"/>
    </source>
</evidence>
<dbReference type="Proteomes" id="UP000630887">
    <property type="component" value="Unassembled WGS sequence"/>
</dbReference>
<keyword evidence="1" id="KW-0472">Membrane</keyword>
<feature type="transmembrane region" description="Helical" evidence="1">
    <location>
        <begin position="57"/>
        <end position="76"/>
    </location>
</feature>
<evidence type="ECO:0000313" key="2">
    <source>
        <dbReference type="EMBL" id="GIG05588.1"/>
    </source>
</evidence>
<feature type="transmembrane region" description="Helical" evidence="1">
    <location>
        <begin position="215"/>
        <end position="239"/>
    </location>
</feature>